<dbReference type="RefSeq" id="XP_060413929.1">
    <property type="nucleotide sequence ID" value="XM_060557865.1"/>
</dbReference>
<sequence length="65" mass="7403">MYSIAAFAHNEGLRHAFSMVLSRVRLLMLGNHYSCLMAFLKALLVTPARLFLGRDDTSSTWRGMR</sequence>
<protein>
    <submittedName>
        <fullName evidence="2">Uncharacterized protein</fullName>
    </submittedName>
</protein>
<evidence type="ECO:0000256" key="1">
    <source>
        <dbReference type="SAM" id="Phobius"/>
    </source>
</evidence>
<reference evidence="2" key="1">
    <citation type="submission" date="2021-06" db="EMBL/GenBank/DDBJ databases">
        <title>Comparative genomics, transcriptomics and evolutionary studies reveal genomic signatures of adaptation to plant cell wall in hemibiotrophic fungi.</title>
        <authorList>
            <consortium name="DOE Joint Genome Institute"/>
            <person name="Baroncelli R."/>
            <person name="Diaz J.F."/>
            <person name="Benocci T."/>
            <person name="Peng M."/>
            <person name="Battaglia E."/>
            <person name="Haridas S."/>
            <person name="Andreopoulos W."/>
            <person name="Labutti K."/>
            <person name="Pangilinan J."/>
            <person name="Floch G.L."/>
            <person name="Makela M.R."/>
            <person name="Henrissat B."/>
            <person name="Grigoriev I.V."/>
            <person name="Crouch J.A."/>
            <person name="De Vries R.P."/>
            <person name="Sukno S.A."/>
            <person name="Thon M.R."/>
        </authorList>
    </citation>
    <scope>NUCLEOTIDE SEQUENCE</scope>
    <source>
        <strain evidence="2">CBS 125086</strain>
    </source>
</reference>
<dbReference type="EMBL" id="JAHLJV010000031">
    <property type="protein sequence ID" value="KAK1590441.1"/>
    <property type="molecule type" value="Genomic_DNA"/>
</dbReference>
<gene>
    <name evidence="2" type="ORF">LY79DRAFT_554635</name>
</gene>
<proteinExistence type="predicted"/>
<dbReference type="Proteomes" id="UP001230504">
    <property type="component" value="Unassembled WGS sequence"/>
</dbReference>
<organism evidence="2 3">
    <name type="scientific">Colletotrichum navitas</name>
    <dbReference type="NCBI Taxonomy" id="681940"/>
    <lineage>
        <taxon>Eukaryota</taxon>
        <taxon>Fungi</taxon>
        <taxon>Dikarya</taxon>
        <taxon>Ascomycota</taxon>
        <taxon>Pezizomycotina</taxon>
        <taxon>Sordariomycetes</taxon>
        <taxon>Hypocreomycetidae</taxon>
        <taxon>Glomerellales</taxon>
        <taxon>Glomerellaceae</taxon>
        <taxon>Colletotrichum</taxon>
        <taxon>Colletotrichum graminicola species complex</taxon>
    </lineage>
</organism>
<keyword evidence="1" id="KW-0812">Transmembrane</keyword>
<keyword evidence="3" id="KW-1185">Reference proteome</keyword>
<dbReference type="AlphaFoldDB" id="A0AAD8PYT0"/>
<evidence type="ECO:0000313" key="3">
    <source>
        <dbReference type="Proteomes" id="UP001230504"/>
    </source>
</evidence>
<keyword evidence="1" id="KW-0472">Membrane</keyword>
<dbReference type="GeneID" id="85442105"/>
<name>A0AAD8PYT0_9PEZI</name>
<keyword evidence="1" id="KW-1133">Transmembrane helix</keyword>
<comment type="caution">
    <text evidence="2">The sequence shown here is derived from an EMBL/GenBank/DDBJ whole genome shotgun (WGS) entry which is preliminary data.</text>
</comment>
<feature type="transmembrane region" description="Helical" evidence="1">
    <location>
        <begin position="31"/>
        <end position="52"/>
    </location>
</feature>
<evidence type="ECO:0000313" key="2">
    <source>
        <dbReference type="EMBL" id="KAK1590441.1"/>
    </source>
</evidence>
<accession>A0AAD8PYT0</accession>